<evidence type="ECO:0000313" key="1">
    <source>
        <dbReference type="EMBL" id="QHN42694.1"/>
    </source>
</evidence>
<keyword evidence="2" id="KW-1185">Reference proteome</keyword>
<organism evidence="1 2">
    <name type="scientific">Candidatus Mycosynbacter amalyticus</name>
    <dbReference type="NCBI Taxonomy" id="2665156"/>
    <lineage>
        <taxon>Bacteria</taxon>
        <taxon>Candidatus Saccharimonadota</taxon>
        <taxon>Candidatus Saccharimonadota incertae sedis</taxon>
        <taxon>Candidatus Mycosynbacter</taxon>
    </lineage>
</organism>
<dbReference type="AlphaFoldDB" id="A0A857MJE0"/>
<reference evidence="1" key="1">
    <citation type="journal article" date="2021" name="Nat. Microbiol.">
        <title>Cocultivation of an ultrasmall environmental parasitic bacterium with lytic ability against bacteria associated with wastewater foams.</title>
        <authorList>
            <person name="Batinovic S."/>
            <person name="Rose J.J.A."/>
            <person name="Ratcliffe J."/>
            <person name="Seviour R.J."/>
            <person name="Petrovski S."/>
        </authorList>
    </citation>
    <scope>NUCLEOTIDE SEQUENCE</scope>
    <source>
        <strain evidence="1">JR1</strain>
    </source>
</reference>
<proteinExistence type="predicted"/>
<dbReference type="Proteomes" id="UP001059824">
    <property type="component" value="Chromosome"/>
</dbReference>
<sequence>MVRANTADPLLGGMLHQATFAVIGEQSTGNLQELAVTCKHPTTLRHCDEETRTLRIAILEDGRRTECEVLLSPRTHSRMNEREQLMVSIQDDEGLMSALIDVKPGAPHLVHLFHRHGERLKARAAMMSTRRSTAA</sequence>
<evidence type="ECO:0000313" key="2">
    <source>
        <dbReference type="Proteomes" id="UP001059824"/>
    </source>
</evidence>
<dbReference type="RefSeq" id="WP_260764180.1">
    <property type="nucleotide sequence ID" value="NZ_CP045921.1"/>
</dbReference>
<protein>
    <submittedName>
        <fullName evidence="1">Uncharacterized protein</fullName>
    </submittedName>
</protein>
<gene>
    <name evidence="1" type="ORF">GII36_02385</name>
</gene>
<dbReference type="EMBL" id="CP045921">
    <property type="protein sequence ID" value="QHN42694.1"/>
    <property type="molecule type" value="Genomic_DNA"/>
</dbReference>
<dbReference type="KEGG" id="mama:GII36_02385"/>
<accession>A0A857MJE0</accession>
<name>A0A857MJE0_9BACT</name>